<reference evidence="2" key="1">
    <citation type="journal article" date="2019" name="Int. J. Syst. Evol. Microbiol.">
        <title>The Global Catalogue of Microorganisms (GCM) 10K type strain sequencing project: providing services to taxonomists for standard genome sequencing and annotation.</title>
        <authorList>
            <consortium name="The Broad Institute Genomics Platform"/>
            <consortium name="The Broad Institute Genome Sequencing Center for Infectious Disease"/>
            <person name="Wu L."/>
            <person name="Ma J."/>
        </authorList>
    </citation>
    <scope>NUCLEOTIDE SEQUENCE [LARGE SCALE GENOMIC DNA]</scope>
    <source>
        <strain evidence="2">JCM 16898</strain>
    </source>
</reference>
<comment type="caution">
    <text evidence="1">The sequence shown here is derived from an EMBL/GenBank/DDBJ whole genome shotgun (WGS) entry which is preliminary data.</text>
</comment>
<accession>A0ABP6WJ80</accession>
<evidence type="ECO:0000313" key="1">
    <source>
        <dbReference type="EMBL" id="GAA3552070.1"/>
    </source>
</evidence>
<dbReference type="Proteomes" id="UP001500689">
    <property type="component" value="Unassembled WGS sequence"/>
</dbReference>
<proteinExistence type="predicted"/>
<dbReference type="EMBL" id="BAAAZN010000008">
    <property type="protein sequence ID" value="GAA3552070.1"/>
    <property type="molecule type" value="Genomic_DNA"/>
</dbReference>
<sequence length="104" mass="11375">MRVGRELGLPQPSMNAVAVRLAYRPRLCIDMSMGGGGLERLVGESILADLVLVDDPVHDTVQHLLSVGPQLQSFVLRHPGLAVYLGSQNKSFRNQYTSINKAPH</sequence>
<protein>
    <submittedName>
        <fullName evidence="1">Uncharacterized protein</fullName>
    </submittedName>
</protein>
<gene>
    <name evidence="1" type="ORF">GCM10022222_39570</name>
</gene>
<keyword evidence="2" id="KW-1185">Reference proteome</keyword>
<evidence type="ECO:0000313" key="2">
    <source>
        <dbReference type="Proteomes" id="UP001500689"/>
    </source>
</evidence>
<name>A0ABP6WJ80_9PSEU</name>
<organism evidence="1 2">
    <name type="scientific">Amycolatopsis ultiminotia</name>
    <dbReference type="NCBI Taxonomy" id="543629"/>
    <lineage>
        <taxon>Bacteria</taxon>
        <taxon>Bacillati</taxon>
        <taxon>Actinomycetota</taxon>
        <taxon>Actinomycetes</taxon>
        <taxon>Pseudonocardiales</taxon>
        <taxon>Pseudonocardiaceae</taxon>
        <taxon>Amycolatopsis</taxon>
    </lineage>
</organism>